<protein>
    <submittedName>
        <fullName evidence="1">Uncharacterized protein</fullName>
    </submittedName>
</protein>
<name>A0A061RN11_9CHLO</name>
<gene>
    <name evidence="1" type="ORF">TSPGSL018_29008</name>
</gene>
<proteinExistence type="predicted"/>
<accession>A0A061RN11</accession>
<sequence length="121" mass="13626">QEGLPLLMLPRRRGKLRVRVPRGGHALGPRPQDLLAELVCSGPRRLQLPEPAQRRFAAAPLWRRLLLDGPQPSLQGSEPRLTRLGFVITDVPVWNPREFRVSIGFKSLASSCSSVRNIFWS</sequence>
<dbReference type="AlphaFoldDB" id="A0A061RN11"/>
<organism evidence="1">
    <name type="scientific">Tetraselmis sp. GSL018</name>
    <dbReference type="NCBI Taxonomy" id="582737"/>
    <lineage>
        <taxon>Eukaryota</taxon>
        <taxon>Viridiplantae</taxon>
        <taxon>Chlorophyta</taxon>
        <taxon>core chlorophytes</taxon>
        <taxon>Chlorodendrophyceae</taxon>
        <taxon>Chlorodendrales</taxon>
        <taxon>Chlorodendraceae</taxon>
        <taxon>Tetraselmis</taxon>
    </lineage>
</organism>
<feature type="non-terminal residue" evidence="1">
    <location>
        <position position="1"/>
    </location>
</feature>
<reference evidence="1" key="1">
    <citation type="submission" date="2014-05" db="EMBL/GenBank/DDBJ databases">
        <title>The transcriptome of the halophilic microalga Tetraselmis sp. GSL018 isolated from the Great Salt Lake, Utah.</title>
        <authorList>
            <person name="Jinkerson R.E."/>
            <person name="D'Adamo S."/>
            <person name="Posewitz M.C."/>
        </authorList>
    </citation>
    <scope>NUCLEOTIDE SEQUENCE</scope>
    <source>
        <strain evidence="1">GSL018</strain>
    </source>
</reference>
<dbReference type="EMBL" id="GBEZ01012513">
    <property type="protein sequence ID" value="JAC73378.1"/>
    <property type="molecule type" value="Transcribed_RNA"/>
</dbReference>
<evidence type="ECO:0000313" key="1">
    <source>
        <dbReference type="EMBL" id="JAC73378.1"/>
    </source>
</evidence>